<name>A0A1G9BCJ7_9ACTN</name>
<evidence type="ECO:0000256" key="4">
    <source>
        <dbReference type="SAM" id="MobiDB-lite"/>
    </source>
</evidence>
<sequence length="503" mass="52501">MSVIESVGPEVRVTAGRLRGRMEDGVAVFRGVPFARPPVGDLRLAAPEPAEPWDGVREGGAFGPPPPQSNLLGTSPGTGSDGDWLTANVWTPAPGAAGLSVMVWIQGGGYMYGWSGDPLFDGGVLARDGVVVVTFNYRVSAEGFGHFEGAPANRGLLDQVAALRWIRDDIAAFGGDPDRVTLFGESAGAGSIAALMTMPRAAGLFRRAIAQSVPGLFFTPELAADLAGAVAGRLGLPPSASELARRSPEQLNDAADAVADAMGGCPRWGRAAHVQTPFAPVVDGEVLPAVPWRALADGAGRDVELVVGHTRDEYRLFMMLKGETGQITPDRASAALRVLAPDPDAYRAAHPGIGAERLYELVHSDWLFRMPSLRLAEATHQAGGRAHLYELTWAAPGMGGDVLGACHGLGLPLTFGNLTAGAAGLLIGGEPTAQVAELSARVRAAWTAFAATGDPGWPAYEPAGGHTWIIDTEPAIAAYPEETSRRLWAGHTFDPLTLAAVPS</sequence>
<keyword evidence="7" id="KW-1185">Reference proteome</keyword>
<accession>A0A1G9BCJ7</accession>
<dbReference type="InterPro" id="IPR002018">
    <property type="entry name" value="CarbesteraseB"/>
</dbReference>
<dbReference type="InterPro" id="IPR050309">
    <property type="entry name" value="Type-B_Carboxylest/Lipase"/>
</dbReference>
<comment type="similarity">
    <text evidence="1 3">Belongs to the type-B carboxylesterase/lipase family.</text>
</comment>
<dbReference type="AlphaFoldDB" id="A0A1G9BCJ7"/>
<keyword evidence="2 3" id="KW-0378">Hydrolase</keyword>
<dbReference type="PANTHER" id="PTHR11559">
    <property type="entry name" value="CARBOXYLESTERASE"/>
    <property type="match status" value="1"/>
</dbReference>
<dbReference type="EC" id="3.1.1.-" evidence="3"/>
<evidence type="ECO:0000256" key="1">
    <source>
        <dbReference type="ARBA" id="ARBA00005964"/>
    </source>
</evidence>
<dbReference type="Proteomes" id="UP000199202">
    <property type="component" value="Unassembled WGS sequence"/>
</dbReference>
<feature type="domain" description="Carboxylesterase type B" evidence="5">
    <location>
        <begin position="9"/>
        <end position="458"/>
    </location>
</feature>
<evidence type="ECO:0000313" key="6">
    <source>
        <dbReference type="EMBL" id="SDK37268.1"/>
    </source>
</evidence>
<dbReference type="RefSeq" id="WP_090939618.1">
    <property type="nucleotide sequence ID" value="NZ_FNDJ01000015.1"/>
</dbReference>
<dbReference type="Gene3D" id="3.40.50.1820">
    <property type="entry name" value="alpha/beta hydrolase"/>
    <property type="match status" value="1"/>
</dbReference>
<dbReference type="OrthoDB" id="4308422at2"/>
<dbReference type="InterPro" id="IPR019826">
    <property type="entry name" value="Carboxylesterase_B_AS"/>
</dbReference>
<evidence type="ECO:0000313" key="7">
    <source>
        <dbReference type="Proteomes" id="UP000199202"/>
    </source>
</evidence>
<gene>
    <name evidence="6" type="ORF">SAMN05421869_115223</name>
</gene>
<evidence type="ECO:0000256" key="2">
    <source>
        <dbReference type="ARBA" id="ARBA00022801"/>
    </source>
</evidence>
<proteinExistence type="inferred from homology"/>
<feature type="region of interest" description="Disordered" evidence="4">
    <location>
        <begin position="54"/>
        <end position="77"/>
    </location>
</feature>
<dbReference type="STRING" id="633440.SAMN05421869_115223"/>
<dbReference type="EMBL" id="FNDJ01000015">
    <property type="protein sequence ID" value="SDK37268.1"/>
    <property type="molecule type" value="Genomic_DNA"/>
</dbReference>
<dbReference type="SUPFAM" id="SSF53474">
    <property type="entry name" value="alpha/beta-Hydrolases"/>
    <property type="match status" value="1"/>
</dbReference>
<evidence type="ECO:0000259" key="5">
    <source>
        <dbReference type="Pfam" id="PF00135"/>
    </source>
</evidence>
<dbReference type="InterPro" id="IPR029058">
    <property type="entry name" value="AB_hydrolase_fold"/>
</dbReference>
<protein>
    <recommendedName>
        <fullName evidence="3">Carboxylic ester hydrolase</fullName>
        <ecNumber evidence="3">3.1.1.-</ecNumber>
    </recommendedName>
</protein>
<dbReference type="Pfam" id="PF00135">
    <property type="entry name" value="COesterase"/>
    <property type="match status" value="1"/>
</dbReference>
<evidence type="ECO:0000256" key="3">
    <source>
        <dbReference type="RuleBase" id="RU361235"/>
    </source>
</evidence>
<organism evidence="6 7">
    <name type="scientific">Nonomuraea jiangxiensis</name>
    <dbReference type="NCBI Taxonomy" id="633440"/>
    <lineage>
        <taxon>Bacteria</taxon>
        <taxon>Bacillati</taxon>
        <taxon>Actinomycetota</taxon>
        <taxon>Actinomycetes</taxon>
        <taxon>Streptosporangiales</taxon>
        <taxon>Streptosporangiaceae</taxon>
        <taxon>Nonomuraea</taxon>
    </lineage>
</organism>
<reference evidence="6 7" key="1">
    <citation type="submission" date="2016-10" db="EMBL/GenBank/DDBJ databases">
        <authorList>
            <person name="de Groot N.N."/>
        </authorList>
    </citation>
    <scope>NUCLEOTIDE SEQUENCE [LARGE SCALE GENOMIC DNA]</scope>
    <source>
        <strain evidence="6 7">CGMCC 4.6533</strain>
    </source>
</reference>
<dbReference type="PROSITE" id="PS00122">
    <property type="entry name" value="CARBOXYLESTERASE_B_1"/>
    <property type="match status" value="1"/>
</dbReference>
<dbReference type="GO" id="GO:0016787">
    <property type="term" value="F:hydrolase activity"/>
    <property type="evidence" value="ECO:0007669"/>
    <property type="project" value="UniProtKB-KW"/>
</dbReference>